<evidence type="ECO:0000313" key="4">
    <source>
        <dbReference type="Proteomes" id="UP000315496"/>
    </source>
</evidence>
<feature type="region of interest" description="Disordered" evidence="2">
    <location>
        <begin position="725"/>
        <end position="771"/>
    </location>
</feature>
<keyword evidence="4" id="KW-1185">Reference proteome</keyword>
<evidence type="ECO:0000256" key="2">
    <source>
        <dbReference type="SAM" id="MobiDB-lite"/>
    </source>
</evidence>
<dbReference type="PANTHER" id="PTHR34649">
    <property type="entry name" value="CILIA- AND FLAGELLA-ASSOCIATED PROTEIN 99"/>
    <property type="match status" value="1"/>
</dbReference>
<feature type="region of interest" description="Disordered" evidence="2">
    <location>
        <begin position="242"/>
        <end position="271"/>
    </location>
</feature>
<feature type="compositionally biased region" description="Polar residues" evidence="2">
    <location>
        <begin position="756"/>
        <end position="771"/>
    </location>
</feature>
<dbReference type="OrthoDB" id="10262255at2759"/>
<evidence type="ECO:0000313" key="3">
    <source>
        <dbReference type="EMBL" id="TNJ27415.1"/>
    </source>
</evidence>
<dbReference type="InterPro" id="IPR039341">
    <property type="entry name" value="CFAP99"/>
</dbReference>
<comment type="caution">
    <text evidence="3">The sequence shown here is derived from an EMBL/GenBank/DDBJ whole genome shotgun (WGS) entry which is preliminary data.</text>
</comment>
<evidence type="ECO:0000256" key="1">
    <source>
        <dbReference type="SAM" id="Coils"/>
    </source>
</evidence>
<dbReference type="PANTHER" id="PTHR34649:SF1">
    <property type="entry name" value="CILIA- AND FLAGELLA-ASSOCIATED PROTEIN 99"/>
    <property type="match status" value="1"/>
</dbReference>
<keyword evidence="1" id="KW-0175">Coiled coil</keyword>
<name>A0A4Z1SR29_GIAMU</name>
<feature type="compositionally biased region" description="Basic and acidic residues" evidence="2">
    <location>
        <begin position="350"/>
        <end position="370"/>
    </location>
</feature>
<dbReference type="VEuPathDB" id="GiardiaDB:GMRT_11291"/>
<feature type="coiled-coil region" evidence="1">
    <location>
        <begin position="606"/>
        <end position="647"/>
    </location>
</feature>
<protein>
    <submittedName>
        <fullName evidence="3">Uncharacterized protein</fullName>
    </submittedName>
</protein>
<sequence>MKVREILDVIIRCLNEHDPKRQEIYQFMEEKLSGYTLHIPPTEEDGTAKDPSVGGLSCVTLQKNTSELLTVPQRQFISDVCCGVVNHRNLLNSCTDLLYARNPQLIPSARTLYKVYFYYTIFELFNQPFAKLRAMLVSQQGPIILPFLRLVWGEATPETVERSQIELPEAGRDAVSSSQLERTIKDTLRRASFCEPLRHILETYFDEHYVRGPLTEAVVRNCYREAHDLIQALALKSEQLNLGTDKNDSGKEKRTKSVPASGPGVTSSRTTALPTTLVEEGKSALLQKALDEPVISTDFKARELPSSVIAGTLKDKMDKAAKERNGYVQPPTKPTARAEEWYNKNLVAQDAKRDATQRRRAEAEASRKQQEDEEQQELRRRRRYVRGPEPRDTKATVLRANAVIERKLAEEAAELEGYATGLKDSSEFDIWRAAMLELDRQRREAEIELNKREARMAFESARHARDLALRVKQAQVLSEREEHLQQLLKYFEDDDRRLAEAQDNVKRQHDELVAAAAEADRELRLQKQRLADERRQEHLRNTEYIADVRLAEEVERTDLVKQIRALLTVASAEREKKLLERYNPATVAGHGLLDEMSLVELRQRLILMKEVNLQILNDRRQEYQAERERSERELQEKRERIARVREALCKDRELIGQKKGAAAFAGTVYERQILALQEATQEILSGYETEFNRRMRAREEQAQAVLEQGDIARSAAAALRQKIAERTQRKSTSRLFNENMPAGTGAKKAQKGPPSSRMSKAPSNKSLQEGI</sequence>
<dbReference type="AlphaFoldDB" id="A0A4Z1SR29"/>
<organism evidence="3 4">
    <name type="scientific">Giardia muris</name>
    <dbReference type="NCBI Taxonomy" id="5742"/>
    <lineage>
        <taxon>Eukaryota</taxon>
        <taxon>Metamonada</taxon>
        <taxon>Diplomonadida</taxon>
        <taxon>Hexamitidae</taxon>
        <taxon>Giardiinae</taxon>
        <taxon>Giardia</taxon>
    </lineage>
</organism>
<dbReference type="Proteomes" id="UP000315496">
    <property type="component" value="Chromosome 3"/>
</dbReference>
<gene>
    <name evidence="3" type="ORF">GMRT_11291</name>
</gene>
<dbReference type="EMBL" id="VDLU01000003">
    <property type="protein sequence ID" value="TNJ27415.1"/>
    <property type="molecule type" value="Genomic_DNA"/>
</dbReference>
<feature type="coiled-coil region" evidence="1">
    <location>
        <begin position="498"/>
        <end position="536"/>
    </location>
</feature>
<proteinExistence type="predicted"/>
<reference evidence="3 4" key="1">
    <citation type="submission" date="2019-05" db="EMBL/GenBank/DDBJ databases">
        <title>The compact genome of Giardia muris reveals important steps in the evolution of intestinal protozoan parasites.</title>
        <authorList>
            <person name="Xu F."/>
            <person name="Jimenez-Gonzalez A."/>
            <person name="Einarsson E."/>
            <person name="Astvaldsson A."/>
            <person name="Peirasmaki D."/>
            <person name="Eckmann L."/>
            <person name="Andersson J.O."/>
            <person name="Svard S.G."/>
            <person name="Jerlstrom-Hultqvist J."/>
        </authorList>
    </citation>
    <scope>NUCLEOTIDE SEQUENCE [LARGE SCALE GENOMIC DNA]</scope>
    <source>
        <strain evidence="3 4">Roberts-Thomson</strain>
    </source>
</reference>
<accession>A0A4Z1SR29</accession>
<feature type="region of interest" description="Disordered" evidence="2">
    <location>
        <begin position="345"/>
        <end position="392"/>
    </location>
</feature>
<feature type="region of interest" description="Disordered" evidence="2">
    <location>
        <begin position="320"/>
        <end position="339"/>
    </location>
</feature>